<dbReference type="SUPFAM" id="SSF54593">
    <property type="entry name" value="Glyoxalase/Bleomycin resistance protein/Dihydroxybiphenyl dioxygenase"/>
    <property type="match status" value="1"/>
</dbReference>
<organism evidence="2 3">
    <name type="scientific">Phreatobacter stygius</name>
    <dbReference type="NCBI Taxonomy" id="1940610"/>
    <lineage>
        <taxon>Bacteria</taxon>
        <taxon>Pseudomonadati</taxon>
        <taxon>Pseudomonadota</taxon>
        <taxon>Alphaproteobacteria</taxon>
        <taxon>Hyphomicrobiales</taxon>
        <taxon>Phreatobacteraceae</taxon>
        <taxon>Phreatobacter</taxon>
    </lineage>
</organism>
<dbReference type="Pfam" id="PF00903">
    <property type="entry name" value="Glyoxalase"/>
    <property type="match status" value="1"/>
</dbReference>
<feature type="domain" description="VOC" evidence="1">
    <location>
        <begin position="3"/>
        <end position="123"/>
    </location>
</feature>
<dbReference type="InterPro" id="IPR029068">
    <property type="entry name" value="Glyas_Bleomycin-R_OHBP_Dase"/>
</dbReference>
<proteinExistence type="predicted"/>
<dbReference type="KEGG" id="pstg:E8M01_05845"/>
<protein>
    <submittedName>
        <fullName evidence="2">VOC family protein</fullName>
    </submittedName>
</protein>
<dbReference type="OrthoDB" id="9807407at2"/>
<dbReference type="PANTHER" id="PTHR35006">
    <property type="entry name" value="GLYOXALASE FAMILY PROTEIN (AFU_ORTHOLOGUE AFUA_5G14830)"/>
    <property type="match status" value="1"/>
</dbReference>
<reference evidence="2 3" key="1">
    <citation type="submission" date="2019-04" db="EMBL/GenBank/DDBJ databases">
        <title>Phreatobacter aquaticus sp. nov.</title>
        <authorList>
            <person name="Choi A."/>
        </authorList>
    </citation>
    <scope>NUCLEOTIDE SEQUENCE [LARGE SCALE GENOMIC DNA]</scope>
    <source>
        <strain evidence="2 3">KCTC 52518</strain>
    </source>
</reference>
<dbReference type="Proteomes" id="UP000298781">
    <property type="component" value="Chromosome"/>
</dbReference>
<dbReference type="PANTHER" id="PTHR35006:SF2">
    <property type="entry name" value="GLYOXALASE FAMILY PROTEIN (AFU_ORTHOLOGUE AFUA_5G14830)"/>
    <property type="match status" value="1"/>
</dbReference>
<evidence type="ECO:0000313" key="2">
    <source>
        <dbReference type="EMBL" id="QCI63808.1"/>
    </source>
</evidence>
<accession>A0A4D7AYP9</accession>
<dbReference type="CDD" id="cd07262">
    <property type="entry name" value="VOC_like"/>
    <property type="match status" value="1"/>
</dbReference>
<dbReference type="Gene3D" id="3.10.180.10">
    <property type="entry name" value="2,3-Dihydroxybiphenyl 1,2-Dioxygenase, domain 1"/>
    <property type="match status" value="1"/>
</dbReference>
<keyword evidence="3" id="KW-1185">Reference proteome</keyword>
<name>A0A4D7AYP9_9HYPH</name>
<dbReference type="InterPro" id="IPR004360">
    <property type="entry name" value="Glyas_Fos-R_dOase_dom"/>
</dbReference>
<dbReference type="AlphaFoldDB" id="A0A4D7AYP9"/>
<dbReference type="RefSeq" id="WP_136959265.1">
    <property type="nucleotide sequence ID" value="NZ_CP039690.1"/>
</dbReference>
<dbReference type="EMBL" id="CP039690">
    <property type="protein sequence ID" value="QCI63808.1"/>
    <property type="molecule type" value="Genomic_DNA"/>
</dbReference>
<sequence>MSGLDHLGVSASDYPRSRAFYAAALAPLGIKILMEFSDPGREVSGFGGDRPFFWVSGGGAHQGRIHIACSAASRAEVDAFHRAALAAGGTDNGAPGLRAHYHPSYYGAFVHDLDGYNIEAVCHAPE</sequence>
<dbReference type="PROSITE" id="PS51819">
    <property type="entry name" value="VOC"/>
    <property type="match status" value="1"/>
</dbReference>
<dbReference type="InterPro" id="IPR037523">
    <property type="entry name" value="VOC_core"/>
</dbReference>
<evidence type="ECO:0000313" key="3">
    <source>
        <dbReference type="Proteomes" id="UP000298781"/>
    </source>
</evidence>
<gene>
    <name evidence="2" type="ORF">E8M01_05845</name>
</gene>
<evidence type="ECO:0000259" key="1">
    <source>
        <dbReference type="PROSITE" id="PS51819"/>
    </source>
</evidence>